<name>C8PHI1_9BACT</name>
<gene>
    <name evidence="1" type="ORF">CAMGR0001_0426</name>
</gene>
<keyword evidence="2" id="KW-1185">Reference proteome</keyword>
<dbReference type="EMBL" id="ACYG01000024">
    <property type="protein sequence ID" value="EEV17595.1"/>
    <property type="molecule type" value="Genomic_DNA"/>
</dbReference>
<dbReference type="AlphaFoldDB" id="C8PHI1"/>
<dbReference type="RefSeq" id="WP_005871117.1">
    <property type="nucleotide sequence ID" value="NZ_ACYG01000024.1"/>
</dbReference>
<organism evidence="1 2">
    <name type="scientific">Campylobacter gracilis RM3268</name>
    <dbReference type="NCBI Taxonomy" id="553220"/>
    <lineage>
        <taxon>Bacteria</taxon>
        <taxon>Pseudomonadati</taxon>
        <taxon>Campylobacterota</taxon>
        <taxon>Epsilonproteobacteria</taxon>
        <taxon>Campylobacterales</taxon>
        <taxon>Campylobacteraceae</taxon>
        <taxon>Campylobacter</taxon>
    </lineage>
</organism>
<dbReference type="STRING" id="824.CGRAC_1897"/>
<comment type="caution">
    <text evidence="1">The sequence shown here is derived from an EMBL/GenBank/DDBJ whole genome shotgun (WGS) entry which is preliminary data.</text>
</comment>
<reference evidence="1 2" key="1">
    <citation type="submission" date="2009-07" db="EMBL/GenBank/DDBJ databases">
        <authorList>
            <person name="Madupu R."/>
            <person name="Sebastian Y."/>
            <person name="Durkin A.S."/>
            <person name="Torralba M."/>
            <person name="Methe B."/>
            <person name="Sutton G.G."/>
            <person name="Strausberg R.L."/>
            <person name="Nelson K.E."/>
        </authorList>
    </citation>
    <scope>NUCLEOTIDE SEQUENCE [LARGE SCALE GENOMIC DNA]</scope>
    <source>
        <strain evidence="1 2">RM3268</strain>
    </source>
</reference>
<evidence type="ECO:0000313" key="2">
    <source>
        <dbReference type="Proteomes" id="UP000005709"/>
    </source>
</evidence>
<protein>
    <submittedName>
        <fullName evidence="1">Uncharacterized protein</fullName>
    </submittedName>
</protein>
<dbReference type="Proteomes" id="UP000005709">
    <property type="component" value="Unassembled WGS sequence"/>
</dbReference>
<evidence type="ECO:0000313" key="1">
    <source>
        <dbReference type="EMBL" id="EEV17595.1"/>
    </source>
</evidence>
<proteinExistence type="predicted"/>
<accession>C8PHI1</accession>
<sequence length="161" mass="18553">MKIEIESGLELKEALWRVEKALRLVTDKDGKITSSATLYVGKHSLLNLLDTNQIENIQNAYARARTEFRAEMLGVLEGFLSQEDAEKDPEYALFNQLYQMAMTAGRKSDIFIHVQGISENEVVLRVYQRFELESGETIYYAGGEFSYTLDENFGKIYRYEI</sequence>